<dbReference type="EMBL" id="GBXM01012507">
    <property type="protein sequence ID" value="JAH96070.1"/>
    <property type="molecule type" value="Transcribed_RNA"/>
</dbReference>
<sequence>MKWAGLHGHRLSLVHPCIHYRYPLILGRVNQWGVAGAYPSMHLLRGRNRPWTGRQSITGHTHTVYSAITHTLIHMGNL</sequence>
<name>A0A0E9X2E1_ANGAN</name>
<organism evidence="1">
    <name type="scientific">Anguilla anguilla</name>
    <name type="common">European freshwater eel</name>
    <name type="synonym">Muraena anguilla</name>
    <dbReference type="NCBI Taxonomy" id="7936"/>
    <lineage>
        <taxon>Eukaryota</taxon>
        <taxon>Metazoa</taxon>
        <taxon>Chordata</taxon>
        <taxon>Craniata</taxon>
        <taxon>Vertebrata</taxon>
        <taxon>Euteleostomi</taxon>
        <taxon>Actinopterygii</taxon>
        <taxon>Neopterygii</taxon>
        <taxon>Teleostei</taxon>
        <taxon>Anguilliformes</taxon>
        <taxon>Anguillidae</taxon>
        <taxon>Anguilla</taxon>
    </lineage>
</organism>
<reference evidence="1" key="1">
    <citation type="submission" date="2014-11" db="EMBL/GenBank/DDBJ databases">
        <authorList>
            <person name="Amaro Gonzalez C."/>
        </authorList>
    </citation>
    <scope>NUCLEOTIDE SEQUENCE</scope>
</reference>
<reference evidence="1" key="2">
    <citation type="journal article" date="2015" name="Fish Shellfish Immunol.">
        <title>Early steps in the European eel (Anguilla anguilla)-Vibrio vulnificus interaction in the gills: Role of the RtxA13 toxin.</title>
        <authorList>
            <person name="Callol A."/>
            <person name="Pajuelo D."/>
            <person name="Ebbesson L."/>
            <person name="Teles M."/>
            <person name="MacKenzie S."/>
            <person name="Amaro C."/>
        </authorList>
    </citation>
    <scope>NUCLEOTIDE SEQUENCE</scope>
</reference>
<accession>A0A0E9X2E1</accession>
<dbReference type="AlphaFoldDB" id="A0A0E9X2E1"/>
<evidence type="ECO:0000313" key="1">
    <source>
        <dbReference type="EMBL" id="JAH96070.1"/>
    </source>
</evidence>
<proteinExistence type="predicted"/>
<protein>
    <submittedName>
        <fullName evidence="1">Uncharacterized protein</fullName>
    </submittedName>
</protein>